<name>A0A1B8U1X6_9FLAO</name>
<dbReference type="InterPro" id="IPR027417">
    <property type="entry name" value="P-loop_NTPase"/>
</dbReference>
<evidence type="ECO:0000256" key="2">
    <source>
        <dbReference type="ARBA" id="ARBA00022741"/>
    </source>
</evidence>
<accession>A0A1B8U1X6</accession>
<feature type="domain" description="ABC transporter" evidence="7">
    <location>
        <begin position="318"/>
        <end position="537"/>
    </location>
</feature>
<dbReference type="SMART" id="SM00382">
    <property type="entry name" value="AAA"/>
    <property type="match status" value="2"/>
</dbReference>
<dbReference type="Pfam" id="PF12848">
    <property type="entry name" value="ABC_tran_Xtn"/>
    <property type="match status" value="1"/>
</dbReference>
<evidence type="ECO:0000256" key="3">
    <source>
        <dbReference type="ARBA" id="ARBA00022840"/>
    </source>
</evidence>
<feature type="coiled-coil region" evidence="6">
    <location>
        <begin position="246"/>
        <end position="273"/>
    </location>
</feature>
<sequence length="539" mass="61206">MLSVSNLSVQFGKRVLFDEVSTKFQQGNCYGIIGANGAGKSTLLKIISGKQDPTSGQVHLEKGKRMSVLTQDHYAYDEFPVLETVVMGNKELFKIKKQIDALYADYTDENAEKIGELQIKFEEMDGWNADASAAAMLSNLGISEDLHYTLMKDLDGKQKVRVLIAQALFGNPDVLIMDEPTNDLDFETIAWLENFIANFDNCVIVVSHDRHFLDAVCTHISDIDFGKINHYSGNYTFWYESSQLAAKQRAQQNKKAEDKKKELEEFIRRFSANVAKSKQATSRKKMIEKLNVEDIQPSSRRYPAIIFDRDREAGDQILNIEGLSKEFEGEKLFDNIHINLNKGDKVAIISKNSRAITAFYQIITGNDTADAGKFSWGVTTTQSYLPLDNSSFFQNGELNLVDWLRQYAQTEEEREEVFLRGFLGKMIFSGEEALKKSNVLSGGEKVRCMLSRMMMKRANILLLDEPTNHLDLESIQSLNNSLINFKGTVLLSTHDHEFAQTVANRIIELTPKGAIDRYSTFDDYLSDPKIKELRDKMYE</sequence>
<organism evidence="8 9">
    <name type="scientific">Polaribacter vadi</name>
    <dbReference type="NCBI Taxonomy" id="1774273"/>
    <lineage>
        <taxon>Bacteria</taxon>
        <taxon>Pseudomonadati</taxon>
        <taxon>Bacteroidota</taxon>
        <taxon>Flavobacteriia</taxon>
        <taxon>Flavobacteriales</taxon>
        <taxon>Flavobacteriaceae</taxon>
    </lineage>
</organism>
<evidence type="ECO:0000259" key="7">
    <source>
        <dbReference type="PROSITE" id="PS50893"/>
    </source>
</evidence>
<evidence type="ECO:0000256" key="4">
    <source>
        <dbReference type="ARBA" id="ARBA00061551"/>
    </source>
</evidence>
<dbReference type="PANTHER" id="PTHR42855">
    <property type="entry name" value="ABC TRANSPORTER ATP-BINDING SUBUNIT"/>
    <property type="match status" value="1"/>
</dbReference>
<gene>
    <name evidence="8" type="ORF">LPB3_02435</name>
</gene>
<dbReference type="FunFam" id="3.40.50.300:FF:000070">
    <property type="entry name" value="Putative ABC transporter ATP-binding component"/>
    <property type="match status" value="1"/>
</dbReference>
<dbReference type="Proteomes" id="UP000092584">
    <property type="component" value="Unassembled WGS sequence"/>
</dbReference>
<dbReference type="FunFam" id="3.40.50.300:FF:000011">
    <property type="entry name" value="Putative ABC transporter ATP-binding component"/>
    <property type="match status" value="1"/>
</dbReference>
<dbReference type="PROSITE" id="PS50893">
    <property type="entry name" value="ABC_TRANSPORTER_2"/>
    <property type="match status" value="2"/>
</dbReference>
<comment type="caution">
    <text evidence="8">The sequence shown here is derived from an EMBL/GenBank/DDBJ whole genome shotgun (WGS) entry which is preliminary data.</text>
</comment>
<evidence type="ECO:0000313" key="9">
    <source>
        <dbReference type="Proteomes" id="UP000092584"/>
    </source>
</evidence>
<dbReference type="OrthoDB" id="1521973at2"/>
<proteinExistence type="inferred from homology"/>
<dbReference type="RefSeq" id="WP_065318010.1">
    <property type="nucleotide sequence ID" value="NZ_CP017477.1"/>
</dbReference>
<keyword evidence="3 8" id="KW-0067">ATP-binding</keyword>
<dbReference type="InterPro" id="IPR051309">
    <property type="entry name" value="ABCF_ATPase"/>
</dbReference>
<dbReference type="GO" id="GO:0005524">
    <property type="term" value="F:ATP binding"/>
    <property type="evidence" value="ECO:0007669"/>
    <property type="project" value="UniProtKB-KW"/>
</dbReference>
<evidence type="ECO:0000256" key="1">
    <source>
        <dbReference type="ARBA" id="ARBA00022737"/>
    </source>
</evidence>
<dbReference type="InterPro" id="IPR003593">
    <property type="entry name" value="AAA+_ATPase"/>
</dbReference>
<evidence type="ECO:0000256" key="5">
    <source>
        <dbReference type="ARBA" id="ARBA00074044"/>
    </source>
</evidence>
<evidence type="ECO:0000256" key="6">
    <source>
        <dbReference type="SAM" id="Coils"/>
    </source>
</evidence>
<dbReference type="SUPFAM" id="SSF52540">
    <property type="entry name" value="P-loop containing nucleoside triphosphate hydrolases"/>
    <property type="match status" value="2"/>
</dbReference>
<dbReference type="STRING" id="1774273.LPB03_02645"/>
<dbReference type="EMBL" id="LSFM01000013">
    <property type="protein sequence ID" value="OBY65868.1"/>
    <property type="molecule type" value="Genomic_DNA"/>
</dbReference>
<feature type="domain" description="ABC transporter" evidence="7">
    <location>
        <begin position="2"/>
        <end position="250"/>
    </location>
</feature>
<keyword evidence="9" id="KW-1185">Reference proteome</keyword>
<keyword evidence="6" id="KW-0175">Coiled coil</keyword>
<dbReference type="InterPro" id="IPR003439">
    <property type="entry name" value="ABC_transporter-like_ATP-bd"/>
</dbReference>
<dbReference type="PANTHER" id="PTHR42855:SF2">
    <property type="entry name" value="DRUG RESISTANCE ABC TRANSPORTER,ATP-BINDING PROTEIN"/>
    <property type="match status" value="1"/>
</dbReference>
<dbReference type="InterPro" id="IPR032781">
    <property type="entry name" value="ABC_tran_Xtn"/>
</dbReference>
<dbReference type="CDD" id="cd03221">
    <property type="entry name" value="ABCF_EF-3"/>
    <property type="match status" value="2"/>
</dbReference>
<dbReference type="GO" id="GO:0016887">
    <property type="term" value="F:ATP hydrolysis activity"/>
    <property type="evidence" value="ECO:0007669"/>
    <property type="project" value="InterPro"/>
</dbReference>
<dbReference type="AlphaFoldDB" id="A0A1B8U1X6"/>
<dbReference type="KEGG" id="pob:LPB03_02645"/>
<evidence type="ECO:0000313" key="8">
    <source>
        <dbReference type="EMBL" id="OBY65868.1"/>
    </source>
</evidence>
<keyword evidence="1" id="KW-0677">Repeat</keyword>
<reference evidence="9" key="1">
    <citation type="submission" date="2016-02" db="EMBL/GenBank/DDBJ databases">
        <authorList>
            <person name="Shin S.-K."/>
            <person name="Yi H."/>
            <person name="Kim E."/>
        </authorList>
    </citation>
    <scope>NUCLEOTIDE SEQUENCE [LARGE SCALE GENOMIC DNA]</scope>
    <source>
        <strain evidence="9">LPB0003</strain>
    </source>
</reference>
<dbReference type="Gene3D" id="3.40.50.300">
    <property type="entry name" value="P-loop containing nucleotide triphosphate hydrolases"/>
    <property type="match status" value="2"/>
</dbReference>
<keyword evidence="2" id="KW-0547">Nucleotide-binding</keyword>
<dbReference type="Pfam" id="PF00005">
    <property type="entry name" value="ABC_tran"/>
    <property type="match status" value="2"/>
</dbReference>
<comment type="similarity">
    <text evidence="4">Belongs to the ABC transporter superfamily. ABCF family. YbiT subfamily.</text>
</comment>
<protein>
    <recommendedName>
        <fullName evidence="5">Probable ATP-binding protein YbiT</fullName>
    </recommendedName>
</protein>